<dbReference type="Gene3D" id="1.20.141.10">
    <property type="entry name" value="Chitosanase, subunit A, domain 1"/>
    <property type="match status" value="1"/>
</dbReference>
<gene>
    <name evidence="3" type="ORF">DFR79_106183</name>
</gene>
<accession>A0A4R6LWX7</accession>
<proteinExistence type="predicted"/>
<comment type="caution">
    <text evidence="3">The sequence shown here is derived from an EMBL/GenBank/DDBJ whole genome shotgun (WGS) entry which is preliminary data.</text>
</comment>
<evidence type="ECO:0000259" key="1">
    <source>
        <dbReference type="Pfam" id="PF05838"/>
    </source>
</evidence>
<dbReference type="InterPro" id="IPR008565">
    <property type="entry name" value="TtsA-like_GH18_dom"/>
</dbReference>
<dbReference type="AlphaFoldDB" id="A0A4R6LWX7"/>
<dbReference type="Proteomes" id="UP000295064">
    <property type="component" value="Unassembled WGS sequence"/>
</dbReference>
<dbReference type="EMBL" id="SNWX01000006">
    <property type="protein sequence ID" value="TDO92370.1"/>
    <property type="molecule type" value="Genomic_DNA"/>
</dbReference>
<dbReference type="InterPro" id="IPR018537">
    <property type="entry name" value="Peptidoglycan-bd_3"/>
</dbReference>
<protein>
    <submittedName>
        <fullName evidence="3">Putative peptidoglycan binding protein</fullName>
    </submittedName>
</protein>
<feature type="domain" description="TtsA-like Glycoside hydrolase family 108" evidence="1">
    <location>
        <begin position="9"/>
        <end position="90"/>
    </location>
</feature>
<dbReference type="Pfam" id="PF05838">
    <property type="entry name" value="Glyco_hydro_108"/>
    <property type="match status" value="1"/>
</dbReference>
<reference evidence="3 4" key="1">
    <citation type="submission" date="2019-03" db="EMBL/GenBank/DDBJ databases">
        <title>Subsurface microbial communities from deep shales in Ohio and West Virginia, USA.</title>
        <authorList>
            <person name="Wrighton K."/>
        </authorList>
    </citation>
    <scope>NUCLEOTIDE SEQUENCE [LARGE SCALE GENOMIC DNA]</scope>
    <source>
        <strain evidence="3 4">MA284_T2</strain>
    </source>
</reference>
<sequence length="172" mass="19929">MDNIFKKAFEEVMEIEGGYVNHKDDPGGATNFGITEAVARRNGYEGDMRDLKLHQARDIYYHEFWLDQKYNKIKNRDVAIEMFDQAVNMGPGRANRNLQKSYNLLSDNKISVDGAIGPNTLRAVNHCNKPVGLFNLLNGYQIMHYINLAENSQKYRSFIRGWVNKRIEIIRK</sequence>
<evidence type="ECO:0000313" key="3">
    <source>
        <dbReference type="EMBL" id="TDO92370.1"/>
    </source>
</evidence>
<dbReference type="CDD" id="cd13926">
    <property type="entry name" value="N-acetylmuramidase_GH108"/>
    <property type="match status" value="1"/>
</dbReference>
<dbReference type="RefSeq" id="WP_133514600.1">
    <property type="nucleotide sequence ID" value="NZ_SNWX01000006.1"/>
</dbReference>
<evidence type="ECO:0000259" key="2">
    <source>
        <dbReference type="Pfam" id="PF09374"/>
    </source>
</evidence>
<dbReference type="Pfam" id="PF09374">
    <property type="entry name" value="PG_binding_3"/>
    <property type="match status" value="1"/>
</dbReference>
<organism evidence="3 4">
    <name type="scientific">Halanaerobium saccharolyticum</name>
    <dbReference type="NCBI Taxonomy" id="43595"/>
    <lineage>
        <taxon>Bacteria</taxon>
        <taxon>Bacillati</taxon>
        <taxon>Bacillota</taxon>
        <taxon>Clostridia</taxon>
        <taxon>Halanaerobiales</taxon>
        <taxon>Halanaerobiaceae</taxon>
        <taxon>Halanaerobium</taxon>
    </lineage>
</organism>
<name>A0A4R6LWX7_9FIRM</name>
<dbReference type="SUPFAM" id="SSF53955">
    <property type="entry name" value="Lysozyme-like"/>
    <property type="match status" value="1"/>
</dbReference>
<feature type="domain" description="Peptidoglycan binding" evidence="2">
    <location>
        <begin position="108"/>
        <end position="166"/>
    </location>
</feature>
<dbReference type="OrthoDB" id="672438at2"/>
<evidence type="ECO:0000313" key="4">
    <source>
        <dbReference type="Proteomes" id="UP000295064"/>
    </source>
</evidence>
<dbReference type="InterPro" id="IPR023346">
    <property type="entry name" value="Lysozyme-like_dom_sf"/>
</dbReference>